<dbReference type="AlphaFoldDB" id="A0A4R0R976"/>
<dbReference type="GO" id="GO:0016887">
    <property type="term" value="F:ATP hydrolysis activity"/>
    <property type="evidence" value="ECO:0007669"/>
    <property type="project" value="InterPro"/>
</dbReference>
<accession>A0A4R0R976</accession>
<evidence type="ECO:0000256" key="4">
    <source>
        <dbReference type="SAM" id="Coils"/>
    </source>
</evidence>
<dbReference type="PROSITE" id="PS50893">
    <property type="entry name" value="ABC_TRANSPORTER_2"/>
    <property type="match status" value="2"/>
</dbReference>
<feature type="coiled-coil region" evidence="4">
    <location>
        <begin position="369"/>
        <end position="419"/>
    </location>
</feature>
<evidence type="ECO:0000259" key="5">
    <source>
        <dbReference type="PROSITE" id="PS50893"/>
    </source>
</evidence>
<dbReference type="SUPFAM" id="SSF52540">
    <property type="entry name" value="P-loop containing nucleoside triphosphate hydrolases"/>
    <property type="match status" value="2"/>
</dbReference>
<keyword evidence="3" id="KW-0067">ATP-binding</keyword>
<gene>
    <name evidence="6" type="ORF">EIP91_006007</name>
</gene>
<evidence type="ECO:0000313" key="6">
    <source>
        <dbReference type="EMBL" id="TCD63103.1"/>
    </source>
</evidence>
<feature type="domain" description="ABC transporter" evidence="5">
    <location>
        <begin position="590"/>
        <end position="805"/>
    </location>
</feature>
<evidence type="ECO:0000256" key="3">
    <source>
        <dbReference type="ARBA" id="ARBA00022840"/>
    </source>
</evidence>
<keyword evidence="1" id="KW-0677">Repeat</keyword>
<dbReference type="Pfam" id="PF12848">
    <property type="entry name" value="ABC_tran_Xtn"/>
    <property type="match status" value="1"/>
</dbReference>
<sequence>MSYAEMNAWRFHENFIVMKRRTTVRISQGRSEEGGPTEEELGLRCIERSTSPLIRNSNHLRFVFTATVDHYSILNPPTLPRRCCTIQSIMFSEEDIAEEIREFLPGTEEVVVQYLAGYLQDMDEAAEDEDVLQVTRMILDSALPSTSRGTGNVQLDKLMQKLGELLAEPLKKRSEKNQAENSNGLVRLDKVVDLSKAAVMSSTIALGEGVDLESINKGKASRVDVKKLEKQEAKLRAKIDKRARRDLYEGSKLLDQHKKQQSYEEMFMKINPLDVAAASKNKSKDIHLPSIDVSFASNRILSGASLTLAHGRRYGLIGRNGVGKSTLLRHIAMREVPIPSHITILFVEQEIVGDETTALDSVLKADVWRDLLLKEEAALNVKLSELEAEGDEKRFEDAREEASSRLAEVHARLAEMEAESGPARAASLLAGLGFSEGDQSRPTNQALLLLDEPSNHIDLNALAWLEDYLQTWPGTLLVVSHDRAFLDAVATDIIHQHSSRLDYYKGNFTQFYSTKSERDRNLQKEYETQMDYRKHLQAFIDRWRYNANRAAQAQSKIKILEKLPELQPPEAAETETFKFPESEKISPPVLQLNEATFGYSPEKIVLKSINIDVGLDSRIAIVGPNGAGKSTLIKLLTGELKPMAGHVSQNGRLRVGYFAQHHVDTLTATMTPVQFLASKFPGKTEQEYRSHLGNFQISGMTGLQLIGTLSGGQKSRVAFAVLSLQRPHVLLLDEPTNHLDIEGLDALMAALREWNGGVIVISHDERFITTVAKELWVCADGTVSKFKGDVQAYKSLIVSNIKAKP</sequence>
<dbReference type="SMART" id="SM00382">
    <property type="entry name" value="AAA"/>
    <property type="match status" value="2"/>
</dbReference>
<dbReference type="InterPro" id="IPR017871">
    <property type="entry name" value="ABC_transporter-like_CS"/>
</dbReference>
<keyword evidence="4" id="KW-0175">Coiled coil</keyword>
<protein>
    <recommendedName>
        <fullName evidence="5">ABC transporter domain-containing protein</fullName>
    </recommendedName>
</protein>
<dbReference type="Pfam" id="PF00005">
    <property type="entry name" value="ABC_tran"/>
    <property type="match status" value="2"/>
</dbReference>
<dbReference type="OrthoDB" id="2110130at2759"/>
<proteinExistence type="predicted"/>
<comment type="caution">
    <text evidence="6">The sequence shown here is derived from an EMBL/GenBank/DDBJ whole genome shotgun (WGS) entry which is preliminary data.</text>
</comment>
<dbReference type="FunFam" id="3.40.50.300:FF:000104">
    <property type="entry name" value="ATP-binding cassette sub-family F member 3"/>
    <property type="match status" value="1"/>
</dbReference>
<dbReference type="Proteomes" id="UP000292702">
    <property type="component" value="Unassembled WGS sequence"/>
</dbReference>
<dbReference type="InterPro" id="IPR032781">
    <property type="entry name" value="ABC_tran_Xtn"/>
</dbReference>
<keyword evidence="2" id="KW-0547">Nucleotide-binding</keyword>
<dbReference type="PANTHER" id="PTHR19211">
    <property type="entry name" value="ATP-BINDING TRANSPORT PROTEIN-RELATED"/>
    <property type="match status" value="1"/>
</dbReference>
<dbReference type="GO" id="GO:0005524">
    <property type="term" value="F:ATP binding"/>
    <property type="evidence" value="ECO:0007669"/>
    <property type="project" value="UniProtKB-KW"/>
</dbReference>
<evidence type="ECO:0000256" key="2">
    <source>
        <dbReference type="ARBA" id="ARBA00022741"/>
    </source>
</evidence>
<dbReference type="InterPro" id="IPR003593">
    <property type="entry name" value="AAA+_ATPase"/>
</dbReference>
<dbReference type="InterPro" id="IPR050611">
    <property type="entry name" value="ABCF"/>
</dbReference>
<dbReference type="PROSITE" id="PS00211">
    <property type="entry name" value="ABC_TRANSPORTER_1"/>
    <property type="match status" value="1"/>
</dbReference>
<organism evidence="6 7">
    <name type="scientific">Steccherinum ochraceum</name>
    <dbReference type="NCBI Taxonomy" id="92696"/>
    <lineage>
        <taxon>Eukaryota</taxon>
        <taxon>Fungi</taxon>
        <taxon>Dikarya</taxon>
        <taxon>Basidiomycota</taxon>
        <taxon>Agaricomycotina</taxon>
        <taxon>Agaricomycetes</taxon>
        <taxon>Polyporales</taxon>
        <taxon>Steccherinaceae</taxon>
        <taxon>Steccherinum</taxon>
    </lineage>
</organism>
<feature type="domain" description="ABC transporter" evidence="5">
    <location>
        <begin position="286"/>
        <end position="523"/>
    </location>
</feature>
<keyword evidence="7" id="KW-1185">Reference proteome</keyword>
<dbReference type="InterPro" id="IPR027417">
    <property type="entry name" value="P-loop_NTPase"/>
</dbReference>
<dbReference type="STRING" id="92696.A0A4R0R976"/>
<dbReference type="InterPro" id="IPR003439">
    <property type="entry name" value="ABC_transporter-like_ATP-bd"/>
</dbReference>
<name>A0A4R0R976_9APHY</name>
<evidence type="ECO:0000313" key="7">
    <source>
        <dbReference type="Proteomes" id="UP000292702"/>
    </source>
</evidence>
<dbReference type="CDD" id="cd03221">
    <property type="entry name" value="ABCF_EF-3"/>
    <property type="match status" value="2"/>
</dbReference>
<dbReference type="PANTHER" id="PTHR19211:SF117">
    <property type="entry name" value="ATP-BINDING CASSETTE SUB-FAMILY F MEMBER 3"/>
    <property type="match status" value="1"/>
</dbReference>
<dbReference type="Gene3D" id="3.40.50.300">
    <property type="entry name" value="P-loop containing nucleotide triphosphate hydrolases"/>
    <property type="match status" value="2"/>
</dbReference>
<dbReference type="EMBL" id="RWJN01000322">
    <property type="protein sequence ID" value="TCD63103.1"/>
    <property type="molecule type" value="Genomic_DNA"/>
</dbReference>
<evidence type="ECO:0000256" key="1">
    <source>
        <dbReference type="ARBA" id="ARBA00022737"/>
    </source>
</evidence>
<reference evidence="6 7" key="1">
    <citation type="submission" date="2018-11" db="EMBL/GenBank/DDBJ databases">
        <title>Genome assembly of Steccherinum ochraceum LE-BIN_3174, the white-rot fungus of the Steccherinaceae family (The Residual Polyporoid clade, Polyporales, Basidiomycota).</title>
        <authorList>
            <person name="Fedorova T.V."/>
            <person name="Glazunova O.A."/>
            <person name="Landesman E.O."/>
            <person name="Moiseenko K.V."/>
            <person name="Psurtseva N.V."/>
            <person name="Savinova O.S."/>
            <person name="Shakhova N.V."/>
            <person name="Tyazhelova T.V."/>
            <person name="Vasina D.V."/>
        </authorList>
    </citation>
    <scope>NUCLEOTIDE SEQUENCE [LARGE SCALE GENOMIC DNA]</scope>
    <source>
        <strain evidence="6 7">LE-BIN_3174</strain>
    </source>
</reference>